<evidence type="ECO:0000313" key="4">
    <source>
        <dbReference type="Proteomes" id="UP001185092"/>
    </source>
</evidence>
<protein>
    <recommendedName>
        <fullName evidence="2">CAAX prenyl protease 2/Lysostaphin resistance protein A-like domain-containing protein</fullName>
    </recommendedName>
</protein>
<dbReference type="InterPro" id="IPR003675">
    <property type="entry name" value="Rce1/LyrA-like_dom"/>
</dbReference>
<evidence type="ECO:0000256" key="1">
    <source>
        <dbReference type="SAM" id="Phobius"/>
    </source>
</evidence>
<keyword evidence="1" id="KW-0472">Membrane</keyword>
<feature type="transmembrane region" description="Helical" evidence="1">
    <location>
        <begin position="47"/>
        <end position="70"/>
    </location>
</feature>
<name>A0AAE3XLV1_9BACT</name>
<sequence length="248" mass="27559">MNRKMISLGALLFGIGLLGVISLITLDIPFPEDIQEELSKSFSPFQIKLLMMVNPLIYLSLSVVVGTLLYQKVDFRLPLFERWLGISSSSVDFGSIVKYGLVGGILSGVLILLVSLGFKSIIPPELNDIKTPLLARFLYGGIAEEILMRFGFMTFLVWLGSKLLKEIKPSIYWFGIAFSSILFGIGHLPIVFTVVDSPSVWLLIYIVLANSVGGIIFGWLYWKKGLESSMIAHIFTHIVLVMAIAVFH</sequence>
<feature type="transmembrane region" description="Helical" evidence="1">
    <location>
        <begin position="200"/>
        <end position="222"/>
    </location>
</feature>
<keyword evidence="1" id="KW-0812">Transmembrane</keyword>
<evidence type="ECO:0000259" key="2">
    <source>
        <dbReference type="Pfam" id="PF02517"/>
    </source>
</evidence>
<dbReference type="AlphaFoldDB" id="A0AAE3XLV1"/>
<feature type="domain" description="CAAX prenyl protease 2/Lysostaphin resistance protein A-like" evidence="2">
    <location>
        <begin position="133"/>
        <end position="237"/>
    </location>
</feature>
<dbReference type="GO" id="GO:0004175">
    <property type="term" value="F:endopeptidase activity"/>
    <property type="evidence" value="ECO:0007669"/>
    <property type="project" value="UniProtKB-ARBA"/>
</dbReference>
<organism evidence="3 4">
    <name type="scientific">Aureibacter tunicatorum</name>
    <dbReference type="NCBI Taxonomy" id="866807"/>
    <lineage>
        <taxon>Bacteria</taxon>
        <taxon>Pseudomonadati</taxon>
        <taxon>Bacteroidota</taxon>
        <taxon>Cytophagia</taxon>
        <taxon>Cytophagales</taxon>
        <taxon>Persicobacteraceae</taxon>
        <taxon>Aureibacter</taxon>
    </lineage>
</organism>
<dbReference type="Pfam" id="PF02517">
    <property type="entry name" value="Rce1-like"/>
    <property type="match status" value="1"/>
</dbReference>
<dbReference type="Proteomes" id="UP001185092">
    <property type="component" value="Unassembled WGS sequence"/>
</dbReference>
<dbReference type="GO" id="GO:0080120">
    <property type="term" value="P:CAAX-box protein maturation"/>
    <property type="evidence" value="ECO:0007669"/>
    <property type="project" value="UniProtKB-ARBA"/>
</dbReference>
<feature type="transmembrane region" description="Helical" evidence="1">
    <location>
        <begin position="229"/>
        <end position="247"/>
    </location>
</feature>
<dbReference type="RefSeq" id="WP_309940203.1">
    <property type="nucleotide sequence ID" value="NZ_AP025305.1"/>
</dbReference>
<feature type="transmembrane region" description="Helical" evidence="1">
    <location>
        <begin position="96"/>
        <end position="118"/>
    </location>
</feature>
<feature type="transmembrane region" description="Helical" evidence="1">
    <location>
        <begin position="138"/>
        <end position="159"/>
    </location>
</feature>
<keyword evidence="4" id="KW-1185">Reference proteome</keyword>
<feature type="transmembrane region" description="Helical" evidence="1">
    <location>
        <begin position="171"/>
        <end position="194"/>
    </location>
</feature>
<comment type="caution">
    <text evidence="3">The sequence shown here is derived from an EMBL/GenBank/DDBJ whole genome shotgun (WGS) entry which is preliminary data.</text>
</comment>
<dbReference type="EMBL" id="JAVDQD010000004">
    <property type="protein sequence ID" value="MDR6240306.1"/>
    <property type="molecule type" value="Genomic_DNA"/>
</dbReference>
<proteinExistence type="predicted"/>
<accession>A0AAE3XLV1</accession>
<keyword evidence="1" id="KW-1133">Transmembrane helix</keyword>
<gene>
    <name evidence="3" type="ORF">HNQ88_003372</name>
</gene>
<evidence type="ECO:0000313" key="3">
    <source>
        <dbReference type="EMBL" id="MDR6240306.1"/>
    </source>
</evidence>
<reference evidence="3" key="1">
    <citation type="submission" date="2023-07" db="EMBL/GenBank/DDBJ databases">
        <title>Genomic Encyclopedia of Type Strains, Phase IV (KMG-IV): sequencing the most valuable type-strain genomes for metagenomic binning, comparative biology and taxonomic classification.</title>
        <authorList>
            <person name="Goeker M."/>
        </authorList>
    </citation>
    <scope>NUCLEOTIDE SEQUENCE</scope>
    <source>
        <strain evidence="3">DSM 26174</strain>
    </source>
</reference>